<evidence type="ECO:0000313" key="3">
    <source>
        <dbReference type="Proteomes" id="UP000799757"/>
    </source>
</evidence>
<dbReference type="OrthoDB" id="3790934at2759"/>
<organism evidence="2 3">
    <name type="scientific">Melanomma pulvis-pyrius CBS 109.77</name>
    <dbReference type="NCBI Taxonomy" id="1314802"/>
    <lineage>
        <taxon>Eukaryota</taxon>
        <taxon>Fungi</taxon>
        <taxon>Dikarya</taxon>
        <taxon>Ascomycota</taxon>
        <taxon>Pezizomycotina</taxon>
        <taxon>Dothideomycetes</taxon>
        <taxon>Pleosporomycetidae</taxon>
        <taxon>Pleosporales</taxon>
        <taxon>Melanommataceae</taxon>
        <taxon>Melanomma</taxon>
    </lineage>
</organism>
<proteinExistence type="predicted"/>
<name>A0A6A6XY22_9PLEO</name>
<gene>
    <name evidence="2" type="ORF">K505DRAFT_228573</name>
</gene>
<dbReference type="AlphaFoldDB" id="A0A6A6XY22"/>
<evidence type="ECO:0000313" key="2">
    <source>
        <dbReference type="EMBL" id="KAF2800507.1"/>
    </source>
</evidence>
<reference evidence="2" key="1">
    <citation type="journal article" date="2020" name="Stud. Mycol.">
        <title>101 Dothideomycetes genomes: a test case for predicting lifestyles and emergence of pathogens.</title>
        <authorList>
            <person name="Haridas S."/>
            <person name="Albert R."/>
            <person name="Binder M."/>
            <person name="Bloem J."/>
            <person name="Labutti K."/>
            <person name="Salamov A."/>
            <person name="Andreopoulos B."/>
            <person name="Baker S."/>
            <person name="Barry K."/>
            <person name="Bills G."/>
            <person name="Bluhm B."/>
            <person name="Cannon C."/>
            <person name="Castanera R."/>
            <person name="Culley D."/>
            <person name="Daum C."/>
            <person name="Ezra D."/>
            <person name="Gonzalez J."/>
            <person name="Henrissat B."/>
            <person name="Kuo A."/>
            <person name="Liang C."/>
            <person name="Lipzen A."/>
            <person name="Lutzoni F."/>
            <person name="Magnuson J."/>
            <person name="Mondo S."/>
            <person name="Nolan M."/>
            <person name="Ohm R."/>
            <person name="Pangilinan J."/>
            <person name="Park H.-J."/>
            <person name="Ramirez L."/>
            <person name="Alfaro M."/>
            <person name="Sun H."/>
            <person name="Tritt A."/>
            <person name="Yoshinaga Y."/>
            <person name="Zwiers L.-H."/>
            <person name="Turgeon B."/>
            <person name="Goodwin S."/>
            <person name="Spatafora J."/>
            <person name="Crous P."/>
            <person name="Grigoriev I."/>
        </authorList>
    </citation>
    <scope>NUCLEOTIDE SEQUENCE</scope>
    <source>
        <strain evidence="2">CBS 109.77</strain>
    </source>
</reference>
<evidence type="ECO:0000256" key="1">
    <source>
        <dbReference type="SAM" id="MobiDB-lite"/>
    </source>
</evidence>
<feature type="region of interest" description="Disordered" evidence="1">
    <location>
        <begin position="84"/>
        <end position="107"/>
    </location>
</feature>
<dbReference type="EMBL" id="MU001746">
    <property type="protein sequence ID" value="KAF2800507.1"/>
    <property type="molecule type" value="Genomic_DNA"/>
</dbReference>
<dbReference type="Proteomes" id="UP000799757">
    <property type="component" value="Unassembled WGS sequence"/>
</dbReference>
<keyword evidence="3" id="KW-1185">Reference proteome</keyword>
<accession>A0A6A6XY22</accession>
<protein>
    <submittedName>
        <fullName evidence="2">Uncharacterized protein</fullName>
    </submittedName>
</protein>
<sequence length="402" mass="43827">MAIIRSAVSSSKSPDASTFITLLDSGTLATARTQKPAFLRLFGPSSDDFPQIGRITSPFATKGIPSAKELRDMLLKELAQGKADGDETPVYMPHPPIHEEGRGGLRRKTVKKEGLKEAALNLITNIPNPTYTAPGMIPSLPSPTLEALCSDSKENPPDLLSATEISCAILPCNTYQPLQHYSEGTTLTTLLTGTQVSIIWPPTSTNLSKLAAAYKAFARTSDPSLLAITSTLEGGIALVQRRGDTLRVPPFCPTIALATSTTVLAMYHIVPASSFLPICLKIPFLQHWWPTETRGDEKRAAFGEALLDCMARIMDCEFESYAVTDVAHGLDTPGPLLELVRNWDVVKGDVLAVMGEAERAEVARKWIALLSQSSGMHCLICKKWMRTKEKDIPKHFMSSHWV</sequence>